<keyword evidence="3 6" id="KW-0732">Signal</keyword>
<dbReference type="AlphaFoldDB" id="A0A131YY14"/>
<name>A0A131YY14_RHIAP</name>
<proteinExistence type="predicted"/>
<evidence type="ECO:0000313" key="8">
    <source>
        <dbReference type="EMBL" id="JAP83442.1"/>
    </source>
</evidence>
<feature type="chain" id="PRO_5007286324" description="Evasin" evidence="7">
    <location>
        <begin position="24"/>
        <end position="118"/>
    </location>
</feature>
<comment type="function">
    <text evidence="6">Salivary chemokine-binding protein which binds to host chemokines.</text>
</comment>
<dbReference type="Gene3D" id="2.30.130.100">
    <property type="match status" value="1"/>
</dbReference>
<reference evidence="8" key="1">
    <citation type="journal article" date="2016" name="Ticks Tick Borne Dis.">
        <title>De novo assembly and annotation of the salivary gland transcriptome of Rhipicephalus appendiculatus male and female ticks during blood feeding.</title>
        <authorList>
            <person name="de Castro M.H."/>
            <person name="de Klerk D."/>
            <person name="Pienaar R."/>
            <person name="Latif A.A."/>
            <person name="Rees D.J."/>
            <person name="Mans B.J."/>
        </authorList>
    </citation>
    <scope>NUCLEOTIDE SEQUENCE</scope>
    <source>
        <tissue evidence="8">Salivary glands</tissue>
    </source>
</reference>
<dbReference type="EMBL" id="GEDV01005115">
    <property type="protein sequence ID" value="JAP83442.1"/>
    <property type="molecule type" value="Transcribed_RNA"/>
</dbReference>
<protein>
    <recommendedName>
        <fullName evidence="6">Evasin</fullName>
    </recommendedName>
</protein>
<keyword evidence="4 6" id="KW-1015">Disulfide bond</keyword>
<dbReference type="InterPro" id="IPR045797">
    <property type="entry name" value="EVA_Class_A"/>
</dbReference>
<keyword evidence="5 6" id="KW-0325">Glycoprotein</keyword>
<feature type="signal peptide" evidence="7">
    <location>
        <begin position="1"/>
        <end position="23"/>
    </location>
</feature>
<dbReference type="GO" id="GO:0019957">
    <property type="term" value="F:C-C chemokine binding"/>
    <property type="evidence" value="ECO:0007669"/>
    <property type="project" value="InterPro"/>
</dbReference>
<organism evidence="8">
    <name type="scientific">Rhipicephalus appendiculatus</name>
    <name type="common">Brown ear tick</name>
    <dbReference type="NCBI Taxonomy" id="34631"/>
    <lineage>
        <taxon>Eukaryota</taxon>
        <taxon>Metazoa</taxon>
        <taxon>Ecdysozoa</taxon>
        <taxon>Arthropoda</taxon>
        <taxon>Chelicerata</taxon>
        <taxon>Arachnida</taxon>
        <taxon>Acari</taxon>
        <taxon>Parasitiformes</taxon>
        <taxon>Ixodida</taxon>
        <taxon>Ixodoidea</taxon>
        <taxon>Ixodidae</taxon>
        <taxon>Rhipicephalinae</taxon>
        <taxon>Rhipicephalus</taxon>
        <taxon>Rhipicephalus</taxon>
    </lineage>
</organism>
<evidence type="ECO:0000256" key="1">
    <source>
        <dbReference type="ARBA" id="ARBA00004613"/>
    </source>
</evidence>
<sequence length="118" mass="12348">MAAFSLRAIVVLMMSARLMPAAAADTSGDCSPVFLTTHGKPIQAGCGTTCETGGMKATARQTGQECTNVSADLARKMQPFLGYMCPVGWCGAEGCVLSGLTLECWYASTARSASKKER</sequence>
<dbReference type="GO" id="GO:0005576">
    <property type="term" value="C:extracellular region"/>
    <property type="evidence" value="ECO:0007669"/>
    <property type="project" value="UniProtKB-SubCell"/>
</dbReference>
<keyword evidence="2 6" id="KW-0964">Secreted</keyword>
<evidence type="ECO:0000256" key="4">
    <source>
        <dbReference type="ARBA" id="ARBA00023157"/>
    </source>
</evidence>
<evidence type="ECO:0000256" key="6">
    <source>
        <dbReference type="RuleBase" id="RU369006"/>
    </source>
</evidence>
<evidence type="ECO:0000256" key="2">
    <source>
        <dbReference type="ARBA" id="ARBA00022525"/>
    </source>
</evidence>
<dbReference type="Pfam" id="PF19429">
    <property type="entry name" value="EVA_Class_A"/>
    <property type="match status" value="1"/>
</dbReference>
<evidence type="ECO:0000256" key="3">
    <source>
        <dbReference type="ARBA" id="ARBA00022729"/>
    </source>
</evidence>
<comment type="subcellular location">
    <subcellularLocation>
        <location evidence="1 6">Secreted</location>
    </subcellularLocation>
</comment>
<evidence type="ECO:0000256" key="5">
    <source>
        <dbReference type="ARBA" id="ARBA00023180"/>
    </source>
</evidence>
<accession>A0A131YY14</accession>
<evidence type="ECO:0000256" key="7">
    <source>
        <dbReference type="SAM" id="SignalP"/>
    </source>
</evidence>